<evidence type="ECO:0000256" key="4">
    <source>
        <dbReference type="ARBA" id="ARBA00023136"/>
    </source>
</evidence>
<evidence type="ECO:0000259" key="6">
    <source>
        <dbReference type="Pfam" id="PF06305"/>
    </source>
</evidence>
<dbReference type="STRING" id="430453.SAMN04487962_101208"/>
<keyword evidence="2 5" id="KW-0812">Transmembrane</keyword>
<feature type="domain" description="Lipopolysaccharide assembly protein A" evidence="6">
    <location>
        <begin position="26"/>
        <end position="90"/>
    </location>
</feature>
<name>A0A1H9YK73_9GAMM</name>
<reference evidence="8" key="1">
    <citation type="submission" date="2016-10" db="EMBL/GenBank/DDBJ databases">
        <authorList>
            <person name="Varghese N."/>
            <person name="Submissions S."/>
        </authorList>
    </citation>
    <scope>NUCLEOTIDE SEQUENCE [LARGE SCALE GENOMIC DNA]</scope>
    <source>
        <strain evidence="8">CGMCC 1.6489</strain>
    </source>
</reference>
<sequence length="100" mass="11256">MAGFQKIIILLVVILVAILVLVFSMNNQMAVSLNFLFFETQPRGVAVWLILGFVFGILLGVILTLMATVRVSVSRRQLRKRLDKAEKALEQNKTPEDRAI</sequence>
<evidence type="ECO:0000256" key="5">
    <source>
        <dbReference type="SAM" id="Phobius"/>
    </source>
</evidence>
<organism evidence="7 8">
    <name type="scientific">Marinobacter segnicrescens</name>
    <dbReference type="NCBI Taxonomy" id="430453"/>
    <lineage>
        <taxon>Bacteria</taxon>
        <taxon>Pseudomonadati</taxon>
        <taxon>Pseudomonadota</taxon>
        <taxon>Gammaproteobacteria</taxon>
        <taxon>Pseudomonadales</taxon>
        <taxon>Marinobacteraceae</taxon>
        <taxon>Marinobacter</taxon>
    </lineage>
</organism>
<dbReference type="InterPro" id="IPR010445">
    <property type="entry name" value="LapA_dom"/>
</dbReference>
<feature type="transmembrane region" description="Helical" evidence="5">
    <location>
        <begin position="7"/>
        <end position="25"/>
    </location>
</feature>
<dbReference type="GO" id="GO:0005886">
    <property type="term" value="C:plasma membrane"/>
    <property type="evidence" value="ECO:0007669"/>
    <property type="project" value="InterPro"/>
</dbReference>
<dbReference type="Pfam" id="PF06305">
    <property type="entry name" value="LapA_dom"/>
    <property type="match status" value="1"/>
</dbReference>
<evidence type="ECO:0000313" key="7">
    <source>
        <dbReference type="EMBL" id="SES69355.1"/>
    </source>
</evidence>
<protein>
    <submittedName>
        <fullName evidence="7">Uncharacterized membrane protein YciS, DUF1049 family</fullName>
    </submittedName>
</protein>
<evidence type="ECO:0000256" key="2">
    <source>
        <dbReference type="ARBA" id="ARBA00022692"/>
    </source>
</evidence>
<keyword evidence="8" id="KW-1185">Reference proteome</keyword>
<evidence type="ECO:0000256" key="1">
    <source>
        <dbReference type="ARBA" id="ARBA00022475"/>
    </source>
</evidence>
<keyword evidence="4 5" id="KW-0472">Membrane</keyword>
<feature type="transmembrane region" description="Helical" evidence="5">
    <location>
        <begin position="45"/>
        <end position="71"/>
    </location>
</feature>
<dbReference type="OrthoDB" id="6370313at2"/>
<keyword evidence="1" id="KW-1003">Cell membrane</keyword>
<proteinExistence type="predicted"/>
<keyword evidence="3 5" id="KW-1133">Transmembrane helix</keyword>
<accession>A0A1H9YK73</accession>
<dbReference type="Proteomes" id="UP000198762">
    <property type="component" value="Unassembled WGS sequence"/>
</dbReference>
<gene>
    <name evidence="7" type="ORF">SAMN04487962_101208</name>
</gene>
<dbReference type="EMBL" id="FOHZ01000001">
    <property type="protein sequence ID" value="SES69355.1"/>
    <property type="molecule type" value="Genomic_DNA"/>
</dbReference>
<evidence type="ECO:0000313" key="8">
    <source>
        <dbReference type="Proteomes" id="UP000198762"/>
    </source>
</evidence>
<dbReference type="RefSeq" id="WP_091848368.1">
    <property type="nucleotide sequence ID" value="NZ_FOHZ01000001.1"/>
</dbReference>
<evidence type="ECO:0000256" key="3">
    <source>
        <dbReference type="ARBA" id="ARBA00022989"/>
    </source>
</evidence>
<dbReference type="AlphaFoldDB" id="A0A1H9YK73"/>